<evidence type="ECO:0000256" key="1">
    <source>
        <dbReference type="ARBA" id="ARBA00009013"/>
    </source>
</evidence>
<dbReference type="CDD" id="cd07043">
    <property type="entry name" value="STAS_anti-anti-sigma_factors"/>
    <property type="match status" value="1"/>
</dbReference>
<gene>
    <name evidence="4" type="ORF">FB459_0783</name>
</gene>
<dbReference type="Gene3D" id="3.30.750.24">
    <property type="entry name" value="STAS domain"/>
    <property type="match status" value="1"/>
</dbReference>
<name>A0A542EDG3_9MICO</name>
<evidence type="ECO:0000313" key="4">
    <source>
        <dbReference type="EMBL" id="TQJ13367.1"/>
    </source>
</evidence>
<dbReference type="EMBL" id="VFMO01000001">
    <property type="protein sequence ID" value="TQJ13367.1"/>
    <property type="molecule type" value="Genomic_DNA"/>
</dbReference>
<comment type="similarity">
    <text evidence="1 2">Belongs to the anti-sigma-factor antagonist family.</text>
</comment>
<evidence type="ECO:0000313" key="5">
    <source>
        <dbReference type="Proteomes" id="UP000320806"/>
    </source>
</evidence>
<evidence type="ECO:0000259" key="3">
    <source>
        <dbReference type="PROSITE" id="PS50801"/>
    </source>
</evidence>
<comment type="caution">
    <text evidence="4">The sequence shown here is derived from an EMBL/GenBank/DDBJ whole genome shotgun (WGS) entry which is preliminary data.</text>
</comment>
<dbReference type="InterPro" id="IPR036513">
    <property type="entry name" value="STAS_dom_sf"/>
</dbReference>
<dbReference type="PROSITE" id="PS50801">
    <property type="entry name" value="STAS"/>
    <property type="match status" value="1"/>
</dbReference>
<organism evidence="4 5">
    <name type="scientific">Yimella lutea</name>
    <dbReference type="NCBI Taxonomy" id="587872"/>
    <lineage>
        <taxon>Bacteria</taxon>
        <taxon>Bacillati</taxon>
        <taxon>Actinomycetota</taxon>
        <taxon>Actinomycetes</taxon>
        <taxon>Micrococcales</taxon>
        <taxon>Dermacoccaceae</taxon>
        <taxon>Yimella</taxon>
    </lineage>
</organism>
<dbReference type="SUPFAM" id="SSF52091">
    <property type="entry name" value="SpoIIaa-like"/>
    <property type="match status" value="1"/>
</dbReference>
<feature type="domain" description="STAS" evidence="3">
    <location>
        <begin position="25"/>
        <end position="134"/>
    </location>
</feature>
<dbReference type="NCBIfam" id="TIGR00377">
    <property type="entry name" value="ant_ant_sig"/>
    <property type="match status" value="1"/>
</dbReference>
<protein>
    <recommendedName>
        <fullName evidence="2">Anti-sigma factor antagonist</fullName>
    </recommendedName>
</protein>
<dbReference type="InterPro" id="IPR003658">
    <property type="entry name" value="Anti-sigma_ant"/>
</dbReference>
<dbReference type="PANTHER" id="PTHR33495:SF2">
    <property type="entry name" value="ANTI-SIGMA FACTOR ANTAGONIST TM_1081-RELATED"/>
    <property type="match status" value="1"/>
</dbReference>
<reference evidence="4 5" key="1">
    <citation type="submission" date="2019-06" db="EMBL/GenBank/DDBJ databases">
        <title>Sequencing the genomes of 1000 actinobacteria strains.</title>
        <authorList>
            <person name="Klenk H.-P."/>
        </authorList>
    </citation>
    <scope>NUCLEOTIDE SEQUENCE [LARGE SCALE GENOMIC DNA]</scope>
    <source>
        <strain evidence="4 5">DSM 19828</strain>
    </source>
</reference>
<dbReference type="PANTHER" id="PTHR33495">
    <property type="entry name" value="ANTI-SIGMA FACTOR ANTAGONIST TM_1081-RELATED-RELATED"/>
    <property type="match status" value="1"/>
</dbReference>
<dbReference type="Proteomes" id="UP000320806">
    <property type="component" value="Unassembled WGS sequence"/>
</dbReference>
<dbReference type="AlphaFoldDB" id="A0A542EDG3"/>
<proteinExistence type="inferred from homology"/>
<evidence type="ECO:0000256" key="2">
    <source>
        <dbReference type="RuleBase" id="RU003749"/>
    </source>
</evidence>
<dbReference type="GO" id="GO:0043856">
    <property type="term" value="F:anti-sigma factor antagonist activity"/>
    <property type="evidence" value="ECO:0007669"/>
    <property type="project" value="InterPro"/>
</dbReference>
<keyword evidence="5" id="KW-1185">Reference proteome</keyword>
<accession>A0A542EDG3</accession>
<dbReference type="InterPro" id="IPR002645">
    <property type="entry name" value="STAS_dom"/>
</dbReference>
<dbReference type="Pfam" id="PF01740">
    <property type="entry name" value="STAS"/>
    <property type="match status" value="1"/>
</dbReference>
<sequence length="143" mass="15289">MRAALAARACTALMTTMDGTLPVDLTVTRRQEDGRTILQLVGEIDVSTAPRVRDELSRVIADGSHDLIVDLSDVPFLDSTGLGVLVGRLKAVRLVDGDLVLAGAQERTLRNFKITGLDKVFHLYDSVDAALAAKVEPDAASSM</sequence>